<dbReference type="InterPro" id="IPR000594">
    <property type="entry name" value="ThiF_NAD_FAD-bd"/>
</dbReference>
<dbReference type="PANTHER" id="PTHR10953">
    <property type="entry name" value="UBIQUITIN-ACTIVATING ENZYME E1"/>
    <property type="match status" value="1"/>
</dbReference>
<dbReference type="InterPro" id="IPR045886">
    <property type="entry name" value="ThiF/MoeB/HesA"/>
</dbReference>
<dbReference type="AlphaFoldDB" id="A0A286RGC9"/>
<dbReference type="GO" id="GO:0005829">
    <property type="term" value="C:cytosol"/>
    <property type="evidence" value="ECO:0007669"/>
    <property type="project" value="TreeGrafter"/>
</dbReference>
<gene>
    <name evidence="3" type="ORF">THTE_2405</name>
</gene>
<protein>
    <submittedName>
        <fullName evidence="3">Sulfur carrier protein adenylyltransferase ThiF</fullName>
    </submittedName>
</protein>
<dbReference type="PANTHER" id="PTHR10953:SF102">
    <property type="entry name" value="ADENYLYLTRANSFERASE AND SULFURTRANSFERASE MOCS3"/>
    <property type="match status" value="1"/>
</dbReference>
<sequence length="348" mass="38211">MPTARPDSETSLRYLRQVQFAALGTEGQKRLARARVLVCGCGALGTMVANHLVRAGVGYVRLVDRDLVDLSNLHRQCLFDEQDAHQELPKAVAAAEKLQSINSEVRVEPIVADIRSDTIGALARDIDLLVDGTDNFETRFLLNDYAIREKIPWVFAACLGAQGQVMVILPGETPCLRCLIPTLPPAGAVPTCETAGILGPTVGVVASLEAMEALKILAGRHEAVTRDLIVVNLWPVTLRQISLAGLRDPLCPTCGQGRFEFLEHRRESTSVTLCGRKTVQVTPAEGRCDLDEIYNRWSALGEVERSPYFLRLRTPDWTLTLFPDGRALITGIEDPVLGRTIYARFVGM</sequence>
<dbReference type="CDD" id="cd00757">
    <property type="entry name" value="ThiF_MoeB_HesA_family"/>
    <property type="match status" value="1"/>
</dbReference>
<dbReference type="GO" id="GO:0016779">
    <property type="term" value="F:nucleotidyltransferase activity"/>
    <property type="evidence" value="ECO:0007669"/>
    <property type="project" value="UniProtKB-KW"/>
</dbReference>
<dbReference type="GO" id="GO:0008641">
    <property type="term" value="F:ubiquitin-like modifier activating enzyme activity"/>
    <property type="evidence" value="ECO:0007669"/>
    <property type="project" value="InterPro"/>
</dbReference>
<dbReference type="KEGG" id="ttf:THTE_2405"/>
<evidence type="ECO:0000313" key="4">
    <source>
        <dbReference type="Proteomes" id="UP000215086"/>
    </source>
</evidence>
<dbReference type="Gene3D" id="3.40.50.720">
    <property type="entry name" value="NAD(P)-binding Rossmann-like Domain"/>
    <property type="match status" value="1"/>
</dbReference>
<keyword evidence="3" id="KW-0548">Nucleotidyltransferase</keyword>
<evidence type="ECO:0000256" key="1">
    <source>
        <dbReference type="ARBA" id="ARBA00009919"/>
    </source>
</evidence>
<keyword evidence="4" id="KW-1185">Reference proteome</keyword>
<proteinExistence type="inferred from homology"/>
<feature type="domain" description="THIF-type NAD/FAD binding fold" evidence="2">
    <location>
        <begin position="14"/>
        <end position="252"/>
    </location>
</feature>
<dbReference type="GO" id="GO:0008146">
    <property type="term" value="F:sulfotransferase activity"/>
    <property type="evidence" value="ECO:0007669"/>
    <property type="project" value="TreeGrafter"/>
</dbReference>
<organism evidence="3 4">
    <name type="scientific">Thermogutta terrifontis</name>
    <dbReference type="NCBI Taxonomy" id="1331910"/>
    <lineage>
        <taxon>Bacteria</taxon>
        <taxon>Pseudomonadati</taxon>
        <taxon>Planctomycetota</taxon>
        <taxon>Planctomycetia</taxon>
        <taxon>Pirellulales</taxon>
        <taxon>Thermoguttaceae</taxon>
        <taxon>Thermogutta</taxon>
    </lineage>
</organism>
<comment type="similarity">
    <text evidence="1">Belongs to the HesA/MoeB/ThiF family.</text>
</comment>
<reference evidence="3 4" key="1">
    <citation type="journal article" name="Front. Microbiol.">
        <title>Sugar Metabolism of the First Thermophilic Planctomycete Thermogutta terrifontis: Comparative Genomic and Transcriptomic Approaches.</title>
        <authorList>
            <person name="Elcheninov A.G."/>
            <person name="Menzel P."/>
            <person name="Gudbergsdottir S.R."/>
            <person name="Slesarev A.I."/>
            <person name="Kadnikov V.V."/>
            <person name="Krogh A."/>
            <person name="Bonch-Osmolovskaya E.A."/>
            <person name="Peng X."/>
            <person name="Kublanov I.V."/>
        </authorList>
    </citation>
    <scope>NUCLEOTIDE SEQUENCE [LARGE SCALE GENOMIC DNA]</scope>
    <source>
        <strain evidence="3 4">R1</strain>
    </source>
</reference>
<dbReference type="RefSeq" id="WP_095415188.1">
    <property type="nucleotide sequence ID" value="NZ_CP018477.1"/>
</dbReference>
<dbReference type="EMBL" id="CP018477">
    <property type="protein sequence ID" value="ASV75007.1"/>
    <property type="molecule type" value="Genomic_DNA"/>
</dbReference>
<evidence type="ECO:0000313" key="3">
    <source>
        <dbReference type="EMBL" id="ASV75007.1"/>
    </source>
</evidence>
<dbReference type="GO" id="GO:0004792">
    <property type="term" value="F:thiosulfate-cyanide sulfurtransferase activity"/>
    <property type="evidence" value="ECO:0007669"/>
    <property type="project" value="TreeGrafter"/>
</dbReference>
<dbReference type="Proteomes" id="UP000215086">
    <property type="component" value="Chromosome"/>
</dbReference>
<keyword evidence="3" id="KW-0808">Transferase</keyword>
<evidence type="ECO:0000259" key="2">
    <source>
        <dbReference type="Pfam" id="PF00899"/>
    </source>
</evidence>
<dbReference type="InterPro" id="IPR035985">
    <property type="entry name" value="Ubiquitin-activating_enz"/>
</dbReference>
<name>A0A286RGC9_9BACT</name>
<dbReference type="SUPFAM" id="SSF69572">
    <property type="entry name" value="Activating enzymes of the ubiquitin-like proteins"/>
    <property type="match status" value="1"/>
</dbReference>
<dbReference type="Pfam" id="PF00899">
    <property type="entry name" value="ThiF"/>
    <property type="match status" value="1"/>
</dbReference>
<dbReference type="OrthoDB" id="9804286at2"/>
<dbReference type="FunFam" id="3.40.50.720:FF:000080">
    <property type="entry name" value="Thiazole biosynthesis adenylyltransferase ThiF"/>
    <property type="match status" value="1"/>
</dbReference>
<accession>A0A286RGC9</accession>